<organism evidence="2 3">
    <name type="scientific">Aspergillus novofumigatus (strain IBT 16806)</name>
    <dbReference type="NCBI Taxonomy" id="1392255"/>
    <lineage>
        <taxon>Eukaryota</taxon>
        <taxon>Fungi</taxon>
        <taxon>Dikarya</taxon>
        <taxon>Ascomycota</taxon>
        <taxon>Pezizomycotina</taxon>
        <taxon>Eurotiomycetes</taxon>
        <taxon>Eurotiomycetidae</taxon>
        <taxon>Eurotiales</taxon>
        <taxon>Aspergillaceae</taxon>
        <taxon>Aspergillus</taxon>
        <taxon>Aspergillus subgen. Fumigati</taxon>
    </lineage>
</organism>
<dbReference type="VEuPathDB" id="FungiDB:P174DRAFT_450534"/>
<proteinExistence type="predicted"/>
<evidence type="ECO:0000313" key="3">
    <source>
        <dbReference type="Proteomes" id="UP000234474"/>
    </source>
</evidence>
<accession>A0A2I1C7C3</accession>
<evidence type="ECO:0000256" key="1">
    <source>
        <dbReference type="SAM" id="MobiDB-lite"/>
    </source>
</evidence>
<reference evidence="3" key="1">
    <citation type="journal article" date="2018" name="Proc. Natl. Acad. Sci. U.S.A.">
        <title>Linking secondary metabolites to gene clusters through genome sequencing of six diverse Aspergillus species.</title>
        <authorList>
            <person name="Kaerboelling I."/>
            <person name="Vesth T.C."/>
            <person name="Frisvad J.C."/>
            <person name="Nybo J.L."/>
            <person name="Theobald S."/>
            <person name="Kuo A."/>
            <person name="Bowyer P."/>
            <person name="Matsuda Y."/>
            <person name="Mondo S."/>
            <person name="Lyhne E.K."/>
            <person name="Kogle M.E."/>
            <person name="Clum A."/>
            <person name="Lipzen A."/>
            <person name="Salamov A."/>
            <person name="Ngan C.Y."/>
            <person name="Daum C."/>
            <person name="Chiniquy J."/>
            <person name="Barry K."/>
            <person name="LaButti K."/>
            <person name="Haridas S."/>
            <person name="Simmons B.A."/>
            <person name="Magnuson J.K."/>
            <person name="Mortensen U.H."/>
            <person name="Larsen T.O."/>
            <person name="Grigoriev I.V."/>
            <person name="Baker S.E."/>
            <person name="Andersen M.R."/>
        </authorList>
    </citation>
    <scope>NUCLEOTIDE SEQUENCE [LARGE SCALE GENOMIC DNA]</scope>
    <source>
        <strain evidence="3">IBT 16806</strain>
    </source>
</reference>
<gene>
    <name evidence="2" type="ORF">P174DRAFT_450534</name>
</gene>
<dbReference type="AlphaFoldDB" id="A0A2I1C7C3"/>
<dbReference type="GeneID" id="36536273"/>
<dbReference type="EMBL" id="MSZS01000004">
    <property type="protein sequence ID" value="PKX93524.1"/>
    <property type="molecule type" value="Genomic_DNA"/>
</dbReference>
<dbReference type="OrthoDB" id="4733042at2759"/>
<sequence length="122" mass="13818">MASAYQEIENRIYLALEAYQRDKNRKLTALARDIANRPRLLTEAQKQAIVRTIDHLRRYNIKLNGKGIEDSANLLLWRQYERDHPEAAMPKSKSILSGGVETNGNEHSVRGQVFGPYGAPAV</sequence>
<feature type="region of interest" description="Disordered" evidence="1">
    <location>
        <begin position="87"/>
        <end position="112"/>
    </location>
</feature>
<dbReference type="Proteomes" id="UP000234474">
    <property type="component" value="Unassembled WGS sequence"/>
</dbReference>
<keyword evidence="3" id="KW-1185">Reference proteome</keyword>
<name>A0A2I1C7C3_ASPN1</name>
<dbReference type="RefSeq" id="XP_024682119.1">
    <property type="nucleotide sequence ID" value="XM_024828947.1"/>
</dbReference>
<protein>
    <submittedName>
        <fullName evidence="2">Uncharacterized protein</fullName>
    </submittedName>
</protein>
<comment type="caution">
    <text evidence="2">The sequence shown here is derived from an EMBL/GenBank/DDBJ whole genome shotgun (WGS) entry which is preliminary data.</text>
</comment>
<evidence type="ECO:0000313" key="2">
    <source>
        <dbReference type="EMBL" id="PKX93524.1"/>
    </source>
</evidence>